<feature type="compositionally biased region" description="Low complexity" evidence="1">
    <location>
        <begin position="22"/>
        <end position="31"/>
    </location>
</feature>
<dbReference type="OrthoDB" id="2864141at2759"/>
<dbReference type="EMBL" id="BRPK01000013">
    <property type="protein sequence ID" value="GLB43420.1"/>
    <property type="molecule type" value="Genomic_DNA"/>
</dbReference>
<name>A0A9P3UTB7_LYOSH</name>
<evidence type="ECO:0000256" key="1">
    <source>
        <dbReference type="SAM" id="MobiDB-lite"/>
    </source>
</evidence>
<reference evidence="2" key="1">
    <citation type="submission" date="2022-07" db="EMBL/GenBank/DDBJ databases">
        <title>The genome of Lyophyllum shimeji provides insight into the initial evolution of ectomycorrhizal fungal genome.</title>
        <authorList>
            <person name="Kobayashi Y."/>
            <person name="Shibata T."/>
            <person name="Hirakawa H."/>
            <person name="Shigenobu S."/>
            <person name="Nishiyama T."/>
            <person name="Yamada A."/>
            <person name="Hasebe M."/>
            <person name="Kawaguchi M."/>
        </authorList>
    </citation>
    <scope>NUCLEOTIDE SEQUENCE</scope>
    <source>
        <strain evidence="2">AT787</strain>
    </source>
</reference>
<evidence type="ECO:0000313" key="3">
    <source>
        <dbReference type="Proteomes" id="UP001063166"/>
    </source>
</evidence>
<protein>
    <submittedName>
        <fullName evidence="2">Uncharacterized protein</fullName>
    </submittedName>
</protein>
<comment type="caution">
    <text evidence="2">The sequence shown here is derived from an EMBL/GenBank/DDBJ whole genome shotgun (WGS) entry which is preliminary data.</text>
</comment>
<organism evidence="2 3">
    <name type="scientific">Lyophyllum shimeji</name>
    <name type="common">Hon-shimeji</name>
    <name type="synonym">Tricholoma shimeji</name>
    <dbReference type="NCBI Taxonomy" id="47721"/>
    <lineage>
        <taxon>Eukaryota</taxon>
        <taxon>Fungi</taxon>
        <taxon>Dikarya</taxon>
        <taxon>Basidiomycota</taxon>
        <taxon>Agaricomycotina</taxon>
        <taxon>Agaricomycetes</taxon>
        <taxon>Agaricomycetidae</taxon>
        <taxon>Agaricales</taxon>
        <taxon>Tricholomatineae</taxon>
        <taxon>Lyophyllaceae</taxon>
        <taxon>Lyophyllum</taxon>
    </lineage>
</organism>
<sequence length="81" mass="9412">MAVVTHVTPYFSMDDDSERSSFRSTSSSARTSRSRHLRRKVVQLWKVVTRATRKHERASFVPPDFVLVTSRRRSAIMHHAL</sequence>
<keyword evidence="3" id="KW-1185">Reference proteome</keyword>
<feature type="region of interest" description="Disordered" evidence="1">
    <location>
        <begin position="12"/>
        <end position="34"/>
    </location>
</feature>
<dbReference type="AlphaFoldDB" id="A0A9P3UTB7"/>
<evidence type="ECO:0000313" key="2">
    <source>
        <dbReference type="EMBL" id="GLB43420.1"/>
    </source>
</evidence>
<gene>
    <name evidence="2" type="ORF">LshimejAT787_1303210</name>
</gene>
<accession>A0A9P3UTB7</accession>
<proteinExistence type="predicted"/>
<dbReference type="Proteomes" id="UP001063166">
    <property type="component" value="Unassembled WGS sequence"/>
</dbReference>